<dbReference type="RefSeq" id="XP_009039486.1">
    <property type="nucleotide sequence ID" value="XM_009041238.1"/>
</dbReference>
<dbReference type="Proteomes" id="UP000002729">
    <property type="component" value="Unassembled WGS sequence"/>
</dbReference>
<evidence type="ECO:0000313" key="2">
    <source>
        <dbReference type="EMBL" id="EGB05946.1"/>
    </source>
</evidence>
<accession>F0YG28</accession>
<dbReference type="EMBL" id="GL833138">
    <property type="protein sequence ID" value="EGB05946.1"/>
    <property type="molecule type" value="Genomic_DNA"/>
</dbReference>
<dbReference type="GeneID" id="20225613"/>
<name>F0YG28_AURAN</name>
<reference evidence="2 3" key="1">
    <citation type="journal article" date="2011" name="Proc. Natl. Acad. Sci. U.S.A.">
        <title>Niche of harmful alga Aureococcus anophagefferens revealed through ecogenomics.</title>
        <authorList>
            <person name="Gobler C.J."/>
            <person name="Berry D.L."/>
            <person name="Dyhrman S.T."/>
            <person name="Wilhelm S.W."/>
            <person name="Salamov A."/>
            <person name="Lobanov A.V."/>
            <person name="Zhang Y."/>
            <person name="Collier J.L."/>
            <person name="Wurch L.L."/>
            <person name="Kustka A.B."/>
            <person name="Dill B.D."/>
            <person name="Shah M."/>
            <person name="VerBerkmoes N.C."/>
            <person name="Kuo A."/>
            <person name="Terry A."/>
            <person name="Pangilinan J."/>
            <person name="Lindquist E.A."/>
            <person name="Lucas S."/>
            <person name="Paulsen I.T."/>
            <person name="Hattenrath-Lehmann T.K."/>
            <person name="Talmage S.C."/>
            <person name="Walker E.A."/>
            <person name="Koch F."/>
            <person name="Burson A.M."/>
            <person name="Marcoval M.A."/>
            <person name="Tang Y.Z."/>
            <person name="Lecleir G.R."/>
            <person name="Coyne K.J."/>
            <person name="Berg G.M."/>
            <person name="Bertrand E.M."/>
            <person name="Saito M.A."/>
            <person name="Gladyshev V.N."/>
            <person name="Grigoriev I.V."/>
        </authorList>
    </citation>
    <scope>NUCLEOTIDE SEQUENCE [LARGE SCALE GENOMIC DNA]</scope>
    <source>
        <strain evidence="3">CCMP 1984</strain>
    </source>
</reference>
<gene>
    <name evidence="2" type="ORF">AURANDRAFT_66028</name>
</gene>
<feature type="compositionally biased region" description="Pro residues" evidence="1">
    <location>
        <begin position="246"/>
        <end position="260"/>
    </location>
</feature>
<dbReference type="AlphaFoldDB" id="F0YG28"/>
<organism evidence="3">
    <name type="scientific">Aureococcus anophagefferens</name>
    <name type="common">Harmful bloom alga</name>
    <dbReference type="NCBI Taxonomy" id="44056"/>
    <lineage>
        <taxon>Eukaryota</taxon>
        <taxon>Sar</taxon>
        <taxon>Stramenopiles</taxon>
        <taxon>Ochrophyta</taxon>
        <taxon>Pelagophyceae</taxon>
        <taxon>Pelagomonadales</taxon>
        <taxon>Pelagomonadaceae</taxon>
        <taxon>Aureococcus</taxon>
    </lineage>
</organism>
<feature type="region of interest" description="Disordered" evidence="1">
    <location>
        <begin position="237"/>
        <end position="267"/>
    </location>
</feature>
<dbReference type="KEGG" id="aaf:AURANDRAFT_66028"/>
<evidence type="ECO:0000256" key="1">
    <source>
        <dbReference type="SAM" id="MobiDB-lite"/>
    </source>
</evidence>
<evidence type="ECO:0000313" key="3">
    <source>
        <dbReference type="Proteomes" id="UP000002729"/>
    </source>
</evidence>
<dbReference type="OrthoDB" id="10009287at2759"/>
<protein>
    <submittedName>
        <fullName evidence="2">Uncharacterized protein</fullName>
    </submittedName>
</protein>
<feature type="region of interest" description="Disordered" evidence="1">
    <location>
        <begin position="399"/>
        <end position="418"/>
    </location>
</feature>
<proteinExistence type="predicted"/>
<sequence>MSTLVSSTTTTAAAAASNAATLYAVLLEKCGPAAAAAAGWAQERYLLFVDAAVLRFDDGLALLDPAQANYVRDVAAASQDVVASLARFLASLWALAGLVVVPAARRAVALFRRQPEEWQLAEVGVLLFLYALWRFRRWVRTSETLRAVAAKLGAARRAYDARVLEARRAYASALKKLAEKSRVAASALPHALYVAAVLGGRRAFPERFGGVLRSPRLASLVLVARLYGADAALRKWAAAQSDEPNPEPPPPSPPASPPASPARDEPEGAAAVYYRTREQLRQRKPKPKVRRTTIAGAADVAASRERTLTLRRRFAADDARRAVEAQLKFWAVVGACWFCRGAAHALPFAPSDFRSSKLGSVAAAGAEARGAALVWLSLGALRGPELAFAALAAIAGRWAPPDDRPPPPSPRSARRGGDAEWWRRATNLARAGAATLAPGTLLETALGDRYAGLRDHVAEVASDADGWRAAAVGCFAAMTVGPVARAGAVAVGFGVPVLATLRCVRAPRATALGDAKMLRYLAFWAAVGLRDALLLNDSIHRIHAWVPLRSHLEIFLFLYLQLPYFRGAQRLHARAQAKLADVARRMRD</sequence>
<dbReference type="InParanoid" id="F0YG28"/>
<keyword evidence="3" id="KW-1185">Reference proteome</keyword>